<name>A0AAD7Y0T8_9FUNG</name>
<reference evidence="1 2" key="1">
    <citation type="submission" date="2023-03" db="EMBL/GenBank/DDBJ databases">
        <title>Genome sequence of Lichtheimia ornata CBS 291.66.</title>
        <authorList>
            <person name="Mohabir J.T."/>
            <person name="Shea T.P."/>
            <person name="Kurbessoian T."/>
            <person name="Berby B."/>
            <person name="Fontaine J."/>
            <person name="Livny J."/>
            <person name="Gnirke A."/>
            <person name="Stajich J.E."/>
            <person name="Cuomo C.A."/>
        </authorList>
    </citation>
    <scope>NUCLEOTIDE SEQUENCE [LARGE SCALE GENOMIC DNA]</scope>
    <source>
        <strain evidence="1">CBS 291.66</strain>
    </source>
</reference>
<gene>
    <name evidence="1" type="ORF">O0I10_006703</name>
</gene>
<dbReference type="Proteomes" id="UP001234581">
    <property type="component" value="Unassembled WGS sequence"/>
</dbReference>
<dbReference type="AlphaFoldDB" id="A0AAD7Y0T8"/>
<dbReference type="GeneID" id="83214113"/>
<dbReference type="EMBL" id="JARTCD010000030">
    <property type="protein sequence ID" value="KAJ8657637.1"/>
    <property type="molecule type" value="Genomic_DNA"/>
</dbReference>
<evidence type="ECO:0000313" key="1">
    <source>
        <dbReference type="EMBL" id="KAJ8657637.1"/>
    </source>
</evidence>
<comment type="caution">
    <text evidence="1">The sequence shown here is derived from an EMBL/GenBank/DDBJ whole genome shotgun (WGS) entry which is preliminary data.</text>
</comment>
<organism evidence="1 2">
    <name type="scientific">Lichtheimia ornata</name>
    <dbReference type="NCBI Taxonomy" id="688661"/>
    <lineage>
        <taxon>Eukaryota</taxon>
        <taxon>Fungi</taxon>
        <taxon>Fungi incertae sedis</taxon>
        <taxon>Mucoromycota</taxon>
        <taxon>Mucoromycotina</taxon>
        <taxon>Mucoromycetes</taxon>
        <taxon>Mucorales</taxon>
        <taxon>Lichtheimiaceae</taxon>
        <taxon>Lichtheimia</taxon>
    </lineage>
</organism>
<evidence type="ECO:0000313" key="2">
    <source>
        <dbReference type="Proteomes" id="UP001234581"/>
    </source>
</evidence>
<keyword evidence="2" id="KW-1185">Reference proteome</keyword>
<sequence>MYHTKPKVLLNQWCTRNEQLLDATSLKEDGKTQDKKALKDIVHLSSFKKDIPPLQIRRSKRYPRSKAFVQRLSEGQTVRAVRDYFRRFPITQDLKSRDAYIITDDVYNECVKLQSQATRRHNNEHESAKEWVITDEGNFGYYSDLDDNEHALCISTTWQQSSFARARGVHLDAATHDITGKNVVMYTIITQHGVVSPFAYLITNLSTTYMYPGPQRDWNHHHRLQFDGGKTNAACMGQSYQHKVLPVHGMYLVHGIAPYPVSGRLQEIRKRARGGPPKGVLGPLSRGYIPMGGVDTMDTNNYVETWHNQLKSVYLNRYPTRRLDTLIHKLVEEINVDLQYELNRLCKKGRYICEQRNKAKIAVENMAGM</sequence>
<proteinExistence type="predicted"/>
<protein>
    <submittedName>
        <fullName evidence="1">Uncharacterized protein</fullName>
    </submittedName>
</protein>
<dbReference type="RefSeq" id="XP_058342550.1">
    <property type="nucleotide sequence ID" value="XM_058486728.1"/>
</dbReference>
<accession>A0AAD7Y0T8</accession>